<keyword evidence="6" id="KW-1185">Reference proteome</keyword>
<evidence type="ECO:0000313" key="6">
    <source>
        <dbReference type="Proteomes" id="UP000642748"/>
    </source>
</evidence>
<keyword evidence="2" id="KW-0521">NADP</keyword>
<dbReference type="AlphaFoldDB" id="A0A8J3R198"/>
<evidence type="ECO:0000313" key="5">
    <source>
        <dbReference type="EMBL" id="GIH20643.1"/>
    </source>
</evidence>
<proteinExistence type="inferred from homology"/>
<dbReference type="Gene3D" id="3.20.20.100">
    <property type="entry name" value="NADP-dependent oxidoreductase domain"/>
    <property type="match status" value="1"/>
</dbReference>
<dbReference type="PANTHER" id="PTHR43150">
    <property type="entry name" value="HYPERKINETIC, ISOFORM M"/>
    <property type="match status" value="1"/>
</dbReference>
<accession>A0A8J3R198</accession>
<reference evidence="5" key="1">
    <citation type="submission" date="2021-01" db="EMBL/GenBank/DDBJ databases">
        <title>Whole genome shotgun sequence of Rugosimonospora africana NBRC 104875.</title>
        <authorList>
            <person name="Komaki H."/>
            <person name="Tamura T."/>
        </authorList>
    </citation>
    <scope>NUCLEOTIDE SEQUENCE</scope>
    <source>
        <strain evidence="5">NBRC 104875</strain>
    </source>
</reference>
<comment type="caution">
    <text evidence="5">The sequence shown here is derived from an EMBL/GenBank/DDBJ whole genome shotgun (WGS) entry which is preliminary data.</text>
</comment>
<dbReference type="GO" id="GO:0016491">
    <property type="term" value="F:oxidoreductase activity"/>
    <property type="evidence" value="ECO:0007669"/>
    <property type="project" value="UniProtKB-KW"/>
</dbReference>
<dbReference type="InterPro" id="IPR023210">
    <property type="entry name" value="NADP_OxRdtase_dom"/>
</dbReference>
<dbReference type="Proteomes" id="UP000642748">
    <property type="component" value="Unassembled WGS sequence"/>
</dbReference>
<name>A0A8J3R198_9ACTN</name>
<evidence type="ECO:0000256" key="1">
    <source>
        <dbReference type="ARBA" id="ARBA00006515"/>
    </source>
</evidence>
<dbReference type="InterPro" id="IPR005399">
    <property type="entry name" value="K_chnl_volt-dep_bsu_KCNAB-rel"/>
</dbReference>
<sequence length="354" mass="38523">MLASWSVEHRPLGSGGLHVSEVTYGNWLTHGELVEREAALACVRAALDAGITTFDTADVYAQGAAEELLGGALRGVRRESVEVATKVCLPTGEGPNDRGLSRKHIMESCHASLRRLGTDYVDLYQAHRFDDRTPLEETLLAFDDLVRQGKVLYLGVSEWTAGQIREALDLADQLGLPRRIVSNQPQYNMLWRVIEPEVLPLCQREGIGQLIFQPLAQGVLTGKYRPGEQPPDGSRAASGGRAPRFIGRVLGDRLLDRVQQLRPLADAAGLSMAQLAIAWTLSRDGVSSAIIGASRPEQVSENATAAGIRLDASLLAQIDDLLGDLIDRDPAKTAQMMSVKPEWAQPAWPNPSLR</sequence>
<dbReference type="Pfam" id="PF00248">
    <property type="entry name" value="Aldo_ket_red"/>
    <property type="match status" value="1"/>
</dbReference>
<evidence type="ECO:0000256" key="3">
    <source>
        <dbReference type="ARBA" id="ARBA00023002"/>
    </source>
</evidence>
<dbReference type="GO" id="GO:0005829">
    <property type="term" value="C:cytosol"/>
    <property type="evidence" value="ECO:0007669"/>
    <property type="project" value="UniProtKB-ARBA"/>
</dbReference>
<dbReference type="CDD" id="cd19074">
    <property type="entry name" value="Aldo_ket_red_shaker-like"/>
    <property type="match status" value="1"/>
</dbReference>
<comment type="similarity">
    <text evidence="1">Belongs to the shaker potassium channel beta subunit family.</text>
</comment>
<dbReference type="PANTHER" id="PTHR43150:SF2">
    <property type="entry name" value="HYPERKINETIC, ISOFORM M"/>
    <property type="match status" value="1"/>
</dbReference>
<protein>
    <submittedName>
        <fullName evidence="5">Aldo/keto reductase</fullName>
    </submittedName>
</protein>
<organism evidence="5 6">
    <name type="scientific">Rugosimonospora africana</name>
    <dbReference type="NCBI Taxonomy" id="556532"/>
    <lineage>
        <taxon>Bacteria</taxon>
        <taxon>Bacillati</taxon>
        <taxon>Actinomycetota</taxon>
        <taxon>Actinomycetes</taxon>
        <taxon>Micromonosporales</taxon>
        <taxon>Micromonosporaceae</taxon>
        <taxon>Rugosimonospora</taxon>
    </lineage>
</organism>
<dbReference type="EMBL" id="BONZ01000102">
    <property type="protein sequence ID" value="GIH20643.1"/>
    <property type="molecule type" value="Genomic_DNA"/>
</dbReference>
<feature type="domain" description="NADP-dependent oxidoreductase" evidence="4">
    <location>
        <begin position="22"/>
        <end position="321"/>
    </location>
</feature>
<dbReference type="SUPFAM" id="SSF51430">
    <property type="entry name" value="NAD(P)-linked oxidoreductase"/>
    <property type="match status" value="1"/>
</dbReference>
<dbReference type="FunFam" id="3.20.20.100:FF:000004">
    <property type="entry name" value="Oxidoreductase, aldo/keto reductase"/>
    <property type="match status" value="1"/>
</dbReference>
<evidence type="ECO:0000256" key="2">
    <source>
        <dbReference type="ARBA" id="ARBA00022857"/>
    </source>
</evidence>
<dbReference type="InterPro" id="IPR036812">
    <property type="entry name" value="NAD(P)_OxRdtase_dom_sf"/>
</dbReference>
<evidence type="ECO:0000259" key="4">
    <source>
        <dbReference type="Pfam" id="PF00248"/>
    </source>
</evidence>
<keyword evidence="3" id="KW-0560">Oxidoreductase</keyword>
<gene>
    <name evidence="5" type="ORF">Raf01_88150</name>
</gene>